<proteinExistence type="predicted"/>
<sequence>MKFRSRAVMRARCPAALRLNLIFSERRSETASMVLVSSLIVVFCELLPPALTYSNL</sequence>
<keyword evidence="3" id="KW-1185">Reference proteome</keyword>
<feature type="transmembrane region" description="Helical" evidence="1">
    <location>
        <begin position="31"/>
        <end position="51"/>
    </location>
</feature>
<evidence type="ECO:0000256" key="1">
    <source>
        <dbReference type="SAM" id="Phobius"/>
    </source>
</evidence>
<name>A0ABV5G021_9MICC</name>
<reference evidence="2 3" key="1">
    <citation type="submission" date="2024-09" db="EMBL/GenBank/DDBJ databases">
        <authorList>
            <person name="Sun Q."/>
            <person name="Mori K."/>
        </authorList>
    </citation>
    <scope>NUCLEOTIDE SEQUENCE [LARGE SCALE GENOMIC DNA]</scope>
    <source>
        <strain evidence="2 3">CCM 7609</strain>
    </source>
</reference>
<accession>A0ABV5G021</accession>
<protein>
    <submittedName>
        <fullName evidence="2">Uncharacterized protein</fullName>
    </submittedName>
</protein>
<dbReference type="Proteomes" id="UP001589575">
    <property type="component" value="Unassembled WGS sequence"/>
</dbReference>
<evidence type="ECO:0000313" key="3">
    <source>
        <dbReference type="Proteomes" id="UP001589575"/>
    </source>
</evidence>
<organism evidence="2 3">
    <name type="scientific">Citricoccus parietis</name>
    <dbReference type="NCBI Taxonomy" id="592307"/>
    <lineage>
        <taxon>Bacteria</taxon>
        <taxon>Bacillati</taxon>
        <taxon>Actinomycetota</taxon>
        <taxon>Actinomycetes</taxon>
        <taxon>Micrococcales</taxon>
        <taxon>Micrococcaceae</taxon>
        <taxon>Citricoccus</taxon>
    </lineage>
</organism>
<gene>
    <name evidence="2" type="ORF">ACFFX0_14195</name>
</gene>
<comment type="caution">
    <text evidence="2">The sequence shown here is derived from an EMBL/GenBank/DDBJ whole genome shotgun (WGS) entry which is preliminary data.</text>
</comment>
<keyword evidence="1" id="KW-0812">Transmembrane</keyword>
<keyword evidence="1" id="KW-0472">Membrane</keyword>
<evidence type="ECO:0000313" key="2">
    <source>
        <dbReference type="EMBL" id="MFB9072288.1"/>
    </source>
</evidence>
<keyword evidence="1" id="KW-1133">Transmembrane helix</keyword>
<dbReference type="EMBL" id="JBHMFI010000001">
    <property type="protein sequence ID" value="MFB9072288.1"/>
    <property type="molecule type" value="Genomic_DNA"/>
</dbReference>